<feature type="chain" id="PRO_5022771070" description="Beta-lactamase-related domain-containing protein" evidence="1">
    <location>
        <begin position="30"/>
        <end position="500"/>
    </location>
</feature>
<dbReference type="AlphaFoldDB" id="A0A5B8MW11"/>
<dbReference type="OrthoDB" id="428260at2759"/>
<gene>
    <name evidence="3" type="ORF">A3770_15p75160</name>
</gene>
<dbReference type="InterPro" id="IPR012338">
    <property type="entry name" value="Beta-lactam/transpept-like"/>
</dbReference>
<reference evidence="3 4" key="1">
    <citation type="submission" date="2018-07" db="EMBL/GenBank/DDBJ databases">
        <title>The complete nuclear genome of the prasinophyte Chloropicon primus (CCMP1205).</title>
        <authorList>
            <person name="Pombert J.-F."/>
            <person name="Otis C."/>
            <person name="Turmel M."/>
            <person name="Lemieux C."/>
        </authorList>
    </citation>
    <scope>NUCLEOTIDE SEQUENCE [LARGE SCALE GENOMIC DNA]</scope>
    <source>
        <strain evidence="3 4">CCMP1205</strain>
    </source>
</reference>
<evidence type="ECO:0000259" key="2">
    <source>
        <dbReference type="Pfam" id="PF00144"/>
    </source>
</evidence>
<dbReference type="InterPro" id="IPR001466">
    <property type="entry name" value="Beta-lactam-related"/>
</dbReference>
<dbReference type="PROSITE" id="PS51257">
    <property type="entry name" value="PROKAR_LIPOPROTEIN"/>
    <property type="match status" value="1"/>
</dbReference>
<keyword evidence="1" id="KW-0732">Signal</keyword>
<dbReference type="PANTHER" id="PTHR43283">
    <property type="entry name" value="BETA-LACTAMASE-RELATED"/>
    <property type="match status" value="1"/>
</dbReference>
<organism evidence="3 4">
    <name type="scientific">Chloropicon primus</name>
    <dbReference type="NCBI Taxonomy" id="1764295"/>
    <lineage>
        <taxon>Eukaryota</taxon>
        <taxon>Viridiplantae</taxon>
        <taxon>Chlorophyta</taxon>
        <taxon>Chloropicophyceae</taxon>
        <taxon>Chloropicales</taxon>
        <taxon>Chloropicaceae</taxon>
        <taxon>Chloropicon</taxon>
    </lineage>
</organism>
<dbReference type="PANTHER" id="PTHR43283:SF3">
    <property type="entry name" value="BETA-LACTAMASE FAMILY PROTEIN (AFU_ORTHOLOGUE AFUA_5G07500)"/>
    <property type="match status" value="1"/>
</dbReference>
<feature type="signal peptide" evidence="1">
    <location>
        <begin position="1"/>
        <end position="29"/>
    </location>
</feature>
<name>A0A5B8MW11_9CHLO</name>
<protein>
    <recommendedName>
        <fullName evidence="2">Beta-lactamase-related domain-containing protein</fullName>
    </recommendedName>
</protein>
<dbReference type="Proteomes" id="UP000316726">
    <property type="component" value="Chromosome 15"/>
</dbReference>
<dbReference type="Gene3D" id="3.40.710.10">
    <property type="entry name" value="DD-peptidase/beta-lactamase superfamily"/>
    <property type="match status" value="1"/>
</dbReference>
<feature type="domain" description="Beta-lactamase-related" evidence="2">
    <location>
        <begin position="142"/>
        <end position="296"/>
    </location>
</feature>
<sequence>MKSSAAKHMSLLVLALALSLSCLGSSALAANETDPSSAALPPASGTMSEEEELAELSSVFMPIVKEGSDVVMGRKAKVGQACTAEYPPSSFPATEDGLVEMVENYTRCFSDKLGFPIATGYRGPLAEEEAIFTTHKPASNWTGISEGQLVPSGSVMKSFLGVAAFNVLNSTEGAVTWDTPMYPFVNRVLSRDFNTSLDELFDDKRIKDVTIQQLLSMESGLKDYSEDMAPEFIGYGPGNTQEASFTPIEYIDNMIQTWGNKLSCDPGTCYYYSSNGFAFAGMMLVDILGLDSWKDLDILELAFQSNPGLKSEFNNTVALTPNKLCSEYGQLPDGSNRVVNQWSENGTNLYDYDCLDGWAFGNLMIDAPDTASWFWHLYGLRDILGTEDVDLMLTPTNTSSTYGLASEVNAIQGQGKLNNRYSWAGHMGTDWGSSNSGAGLFMPNAKDNGKERAFALSLTQNDLSIHGEGDFAQTTSLTRASTVYLANAIIQLLEKNFEDS</sequence>
<keyword evidence="4" id="KW-1185">Reference proteome</keyword>
<dbReference type="InterPro" id="IPR050789">
    <property type="entry name" value="Diverse_Enzym_Activities"/>
</dbReference>
<evidence type="ECO:0000313" key="4">
    <source>
        <dbReference type="Proteomes" id="UP000316726"/>
    </source>
</evidence>
<evidence type="ECO:0000313" key="3">
    <source>
        <dbReference type="EMBL" id="QDZ24998.1"/>
    </source>
</evidence>
<evidence type="ECO:0000256" key="1">
    <source>
        <dbReference type="SAM" id="SignalP"/>
    </source>
</evidence>
<proteinExistence type="predicted"/>
<accession>A0A5B8MW11</accession>
<dbReference type="EMBL" id="CP031048">
    <property type="protein sequence ID" value="QDZ24998.1"/>
    <property type="molecule type" value="Genomic_DNA"/>
</dbReference>
<dbReference type="SUPFAM" id="SSF56601">
    <property type="entry name" value="beta-lactamase/transpeptidase-like"/>
    <property type="match status" value="1"/>
</dbReference>
<dbReference type="Pfam" id="PF00144">
    <property type="entry name" value="Beta-lactamase"/>
    <property type="match status" value="1"/>
</dbReference>